<sequence>MTDIVGNMHTYYIQRELAEYAKSWVGDKKDIFNIILNILLVVFTFYIANKFPTLLSSVFDRIYASFKRRWEIFFNKKPKTKIIHRTVPNITTEKVNNPLYVPVKWLLSHEVDYKMEENVEFAVKDNITATSTVLIGKSVPKRISKKINFKGTEIDFSVDDETFTLYGEEKREKERRVINLSAVVPLDTKDDVLHQFVDHCVTSYQQHLKESTWQQKVYINSGNRWIEKEKETKFRSMTSVILRDRKDLELVEDILDYKKSKADYDEAGRTYSRTYFLYGPPGCGKSSAISGLSLLAKTDIYYLMINEIKSDSDLMTLFSTLPHGKCSLVIEDIDAQTSVVKSRELVDKEASERMTRMEEMAKALEKNPDMKMQQQPEPQRGGVTLSGFLNCLQGVFAKDGIITFITTNRPETLDPALIRDGRTHVRVLFGLCDLDQITRLFGLCCKREPLEEELEVLRQIPQDVVPPCTVVQILFDGRKKPFEACKKLLLAANELVANAAQATK</sequence>
<proteinExistence type="inferred from homology"/>
<dbReference type="InterPro" id="IPR050747">
    <property type="entry name" value="Mitochondrial_chaperone_BCS1"/>
</dbReference>
<dbReference type="SUPFAM" id="SSF52540">
    <property type="entry name" value="P-loop containing nucleoside triphosphate hydrolases"/>
    <property type="match status" value="1"/>
</dbReference>
<organism evidence="4">
    <name type="scientific">Clandestinovirus</name>
    <dbReference type="NCBI Taxonomy" id="2831644"/>
    <lineage>
        <taxon>Viruses</taxon>
    </lineage>
</organism>
<keyword evidence="2" id="KW-0472">Membrane</keyword>
<evidence type="ECO:0000256" key="1">
    <source>
        <dbReference type="ARBA" id="ARBA00007448"/>
    </source>
</evidence>
<feature type="transmembrane region" description="Helical" evidence="2">
    <location>
        <begin position="31"/>
        <end position="48"/>
    </location>
</feature>
<dbReference type="PROSITE" id="PS00674">
    <property type="entry name" value="AAA"/>
    <property type="match status" value="1"/>
</dbReference>
<evidence type="ECO:0000259" key="3">
    <source>
        <dbReference type="SMART" id="SM00382"/>
    </source>
</evidence>
<dbReference type="Gene3D" id="3.40.50.300">
    <property type="entry name" value="P-loop containing nucleotide triphosphate hydrolases"/>
    <property type="match status" value="1"/>
</dbReference>
<comment type="similarity">
    <text evidence="1">Belongs to the AAA ATPase family. BCS1 subfamily.</text>
</comment>
<dbReference type="GO" id="GO:0005524">
    <property type="term" value="F:ATP binding"/>
    <property type="evidence" value="ECO:0007669"/>
    <property type="project" value="InterPro"/>
</dbReference>
<evidence type="ECO:0000256" key="2">
    <source>
        <dbReference type="SAM" id="Phobius"/>
    </source>
</evidence>
<feature type="domain" description="AAA+ ATPase" evidence="3">
    <location>
        <begin position="271"/>
        <end position="433"/>
    </location>
</feature>
<name>A0A8F8KTG0_9VIRU</name>
<keyword evidence="2" id="KW-0812">Transmembrane</keyword>
<dbReference type="PANTHER" id="PTHR23070">
    <property type="entry name" value="BCS1 AAA-TYPE ATPASE"/>
    <property type="match status" value="1"/>
</dbReference>
<dbReference type="InterPro" id="IPR003959">
    <property type="entry name" value="ATPase_AAA_core"/>
</dbReference>
<gene>
    <name evidence="4" type="ORF">KOM_12_93</name>
</gene>
<protein>
    <submittedName>
        <fullName evidence="4">Mitochondrial chaperone BCS1</fullName>
    </submittedName>
</protein>
<dbReference type="EMBL" id="MZ420154">
    <property type="protein sequence ID" value="QYA18363.1"/>
    <property type="molecule type" value="Genomic_DNA"/>
</dbReference>
<evidence type="ECO:0000313" key="4">
    <source>
        <dbReference type="EMBL" id="QYA18363.1"/>
    </source>
</evidence>
<dbReference type="InterPro" id="IPR027417">
    <property type="entry name" value="P-loop_NTPase"/>
</dbReference>
<dbReference type="GO" id="GO:0016887">
    <property type="term" value="F:ATP hydrolysis activity"/>
    <property type="evidence" value="ECO:0007669"/>
    <property type="project" value="InterPro"/>
</dbReference>
<dbReference type="Pfam" id="PF00004">
    <property type="entry name" value="AAA"/>
    <property type="match status" value="1"/>
</dbReference>
<reference evidence="4" key="1">
    <citation type="submission" date="2021-06" db="EMBL/GenBank/DDBJ databases">
        <authorList>
            <person name="Rolland C."/>
        </authorList>
    </citation>
    <scope>NUCLEOTIDE SEQUENCE</scope>
    <source>
        <strain evidence="4">347.936635</strain>
    </source>
</reference>
<keyword evidence="2" id="KW-1133">Transmembrane helix</keyword>
<accession>A0A8F8KTG0</accession>
<dbReference type="InterPro" id="IPR003960">
    <property type="entry name" value="ATPase_AAA_CS"/>
</dbReference>
<dbReference type="InterPro" id="IPR003593">
    <property type="entry name" value="AAA+_ATPase"/>
</dbReference>
<dbReference type="SMART" id="SM00382">
    <property type="entry name" value="AAA"/>
    <property type="match status" value="1"/>
</dbReference>